<gene>
    <name evidence="7" type="ORF">BC936DRAFT_147388</name>
</gene>
<keyword evidence="3 6" id="KW-1133">Transmembrane helix</keyword>
<feature type="transmembrane region" description="Helical" evidence="6">
    <location>
        <begin position="233"/>
        <end position="255"/>
    </location>
</feature>
<feature type="transmembrane region" description="Helical" evidence="6">
    <location>
        <begin position="170"/>
        <end position="190"/>
    </location>
</feature>
<keyword evidence="4 6" id="KW-0472">Membrane</keyword>
<dbReference type="Pfam" id="PF04144">
    <property type="entry name" value="SCAMP"/>
    <property type="match status" value="1"/>
</dbReference>
<keyword evidence="2 6" id="KW-0812">Transmembrane</keyword>
<feature type="region of interest" description="Disordered" evidence="5">
    <location>
        <begin position="1"/>
        <end position="39"/>
    </location>
</feature>
<feature type="compositionally biased region" description="Basic and acidic residues" evidence="5">
    <location>
        <begin position="105"/>
        <end position="123"/>
    </location>
</feature>
<dbReference type="PANTHER" id="PTHR10687">
    <property type="entry name" value="SECRETORY CARRIER-ASSOCIATED MEMBRANE PROTEIN SCAMP"/>
    <property type="match status" value="1"/>
</dbReference>
<reference evidence="7 8" key="1">
    <citation type="journal article" date="2018" name="New Phytol.">
        <title>Phylogenomics of Endogonaceae and evolution of mycorrhizas within Mucoromycota.</title>
        <authorList>
            <person name="Chang Y."/>
            <person name="Desiro A."/>
            <person name="Na H."/>
            <person name="Sandor L."/>
            <person name="Lipzen A."/>
            <person name="Clum A."/>
            <person name="Barry K."/>
            <person name="Grigoriev I.V."/>
            <person name="Martin F.M."/>
            <person name="Stajich J.E."/>
            <person name="Smith M.E."/>
            <person name="Bonito G."/>
            <person name="Spatafora J.W."/>
        </authorList>
    </citation>
    <scope>NUCLEOTIDE SEQUENCE [LARGE SCALE GENOMIC DNA]</scope>
    <source>
        <strain evidence="7 8">GMNB39</strain>
    </source>
</reference>
<organism evidence="7 8">
    <name type="scientific">Jimgerdemannia flammicorona</name>
    <dbReference type="NCBI Taxonomy" id="994334"/>
    <lineage>
        <taxon>Eukaryota</taxon>
        <taxon>Fungi</taxon>
        <taxon>Fungi incertae sedis</taxon>
        <taxon>Mucoromycota</taxon>
        <taxon>Mucoromycotina</taxon>
        <taxon>Endogonomycetes</taxon>
        <taxon>Endogonales</taxon>
        <taxon>Endogonaceae</taxon>
        <taxon>Jimgerdemannia</taxon>
    </lineage>
</organism>
<dbReference type="OrthoDB" id="242866at2759"/>
<keyword evidence="8" id="KW-1185">Reference proteome</keyword>
<protein>
    <submittedName>
        <fullName evidence="7">Scamp family-domain-containing protein</fullName>
    </submittedName>
</protein>
<accession>A0A433D5H4</accession>
<dbReference type="GO" id="GO:0015031">
    <property type="term" value="P:protein transport"/>
    <property type="evidence" value="ECO:0007669"/>
    <property type="project" value="InterPro"/>
</dbReference>
<dbReference type="AlphaFoldDB" id="A0A433D5H4"/>
<comment type="subcellular location">
    <subcellularLocation>
        <location evidence="1">Membrane</location>
        <topology evidence="1">Multi-pass membrane protein</topology>
    </subcellularLocation>
</comment>
<proteinExistence type="predicted"/>
<dbReference type="Proteomes" id="UP000268093">
    <property type="component" value="Unassembled WGS sequence"/>
</dbReference>
<dbReference type="EMBL" id="RBNI01006348">
    <property type="protein sequence ID" value="RUP46075.1"/>
    <property type="molecule type" value="Genomic_DNA"/>
</dbReference>
<evidence type="ECO:0000256" key="2">
    <source>
        <dbReference type="ARBA" id="ARBA00022692"/>
    </source>
</evidence>
<evidence type="ECO:0000256" key="1">
    <source>
        <dbReference type="ARBA" id="ARBA00004141"/>
    </source>
</evidence>
<dbReference type="GO" id="GO:0032588">
    <property type="term" value="C:trans-Golgi network membrane"/>
    <property type="evidence" value="ECO:0007669"/>
    <property type="project" value="TreeGrafter"/>
</dbReference>
<evidence type="ECO:0000256" key="3">
    <source>
        <dbReference type="ARBA" id="ARBA00022989"/>
    </source>
</evidence>
<evidence type="ECO:0000313" key="8">
    <source>
        <dbReference type="Proteomes" id="UP000268093"/>
    </source>
</evidence>
<sequence length="352" mass="39640">MSNPFEDPSNPFEDPSITSALQSHVRTEPAYQLSDELHHNKVTDKSAFLGDSDYTSSISFHPYSERSDLYSVSQQTIPLTAAGTSTPPPKPLSSGGAALPSALSAKEEELRRKERELEERERALQERQDNFGLRRQGNNFPPCFPLLYMDIQAEIPRENQEVVTWLYRSWLTFLVTILWNCVACFFVLFSHPPSVTQGPADFGVSLTTVFTHSLLSFFLWYRPVYNAYMKEVSLYYFLYFIFNGIHVLYVFYMAVGIPSTGGAGLILLITLFSDGWLMSGVVVLIASGLWLCTGFLAAWLFKRTYDHYKAAGHTFGEAKRDAYSRMATTAVRSGAVDHAAGMYVRSEGDRFV</sequence>
<dbReference type="InterPro" id="IPR007273">
    <property type="entry name" value="SCAMP"/>
</dbReference>
<dbReference type="GO" id="GO:0055038">
    <property type="term" value="C:recycling endosome membrane"/>
    <property type="evidence" value="ECO:0007669"/>
    <property type="project" value="TreeGrafter"/>
</dbReference>
<evidence type="ECO:0000313" key="7">
    <source>
        <dbReference type="EMBL" id="RUP46075.1"/>
    </source>
</evidence>
<comment type="caution">
    <text evidence="7">The sequence shown here is derived from an EMBL/GenBank/DDBJ whole genome shotgun (WGS) entry which is preliminary data.</text>
</comment>
<feature type="transmembrane region" description="Helical" evidence="6">
    <location>
        <begin position="202"/>
        <end position="221"/>
    </location>
</feature>
<feature type="compositionally biased region" description="Low complexity" evidence="5">
    <location>
        <begin position="92"/>
        <end position="104"/>
    </location>
</feature>
<evidence type="ECO:0000256" key="6">
    <source>
        <dbReference type="SAM" id="Phobius"/>
    </source>
</evidence>
<evidence type="ECO:0000256" key="4">
    <source>
        <dbReference type="ARBA" id="ARBA00023136"/>
    </source>
</evidence>
<dbReference type="PANTHER" id="PTHR10687:SF90">
    <property type="entry name" value="SECRETORY CARRIER MEMBRANE PROTEIN"/>
    <property type="match status" value="1"/>
</dbReference>
<evidence type="ECO:0000256" key="5">
    <source>
        <dbReference type="SAM" id="MobiDB-lite"/>
    </source>
</evidence>
<name>A0A433D5H4_9FUNG</name>
<feature type="region of interest" description="Disordered" evidence="5">
    <location>
        <begin position="79"/>
        <end position="123"/>
    </location>
</feature>
<feature type="transmembrane region" description="Helical" evidence="6">
    <location>
        <begin position="275"/>
        <end position="301"/>
    </location>
</feature>